<dbReference type="EMBL" id="JAUKUA010000003">
    <property type="protein sequence ID" value="KAK0719297.1"/>
    <property type="molecule type" value="Genomic_DNA"/>
</dbReference>
<comment type="caution">
    <text evidence="2">The sequence shown here is derived from an EMBL/GenBank/DDBJ whole genome shotgun (WGS) entry which is preliminary data.</text>
</comment>
<dbReference type="InterPro" id="IPR000719">
    <property type="entry name" value="Prot_kinase_dom"/>
</dbReference>
<accession>A0AA40ANY3</accession>
<dbReference type="Proteomes" id="UP001172102">
    <property type="component" value="Unassembled WGS sequence"/>
</dbReference>
<dbReference type="InterPro" id="IPR011009">
    <property type="entry name" value="Kinase-like_dom_sf"/>
</dbReference>
<keyword evidence="2" id="KW-0418">Kinase</keyword>
<organism evidence="2 3">
    <name type="scientific">Lasiosphaeris hirsuta</name>
    <dbReference type="NCBI Taxonomy" id="260670"/>
    <lineage>
        <taxon>Eukaryota</taxon>
        <taxon>Fungi</taxon>
        <taxon>Dikarya</taxon>
        <taxon>Ascomycota</taxon>
        <taxon>Pezizomycotina</taxon>
        <taxon>Sordariomycetes</taxon>
        <taxon>Sordariomycetidae</taxon>
        <taxon>Sordariales</taxon>
        <taxon>Lasiosphaeriaceae</taxon>
        <taxon>Lasiosphaeris</taxon>
    </lineage>
</organism>
<dbReference type="Pfam" id="PF00069">
    <property type="entry name" value="Pkinase"/>
    <property type="match status" value="1"/>
</dbReference>
<dbReference type="PANTHER" id="PTHR24359:SF1">
    <property type="entry name" value="INHIBITOR OF NUCLEAR FACTOR KAPPA-B KINASE EPSILON SUBUNIT HOMOLOG 1-RELATED"/>
    <property type="match status" value="1"/>
</dbReference>
<evidence type="ECO:0000313" key="3">
    <source>
        <dbReference type="Proteomes" id="UP001172102"/>
    </source>
</evidence>
<dbReference type="SUPFAM" id="SSF56112">
    <property type="entry name" value="Protein kinase-like (PK-like)"/>
    <property type="match status" value="1"/>
</dbReference>
<proteinExistence type="predicted"/>
<sequence>MIEARSPERSQQIFDEEYHANRRIRVPHAHITPLLTAFQYGDTRWCLLFPWADGGSLRELWRDIQPPRPVWCSADWLRAQCLGISQGLLHMHQPPETQDGGVSQLHADIKPENILCFSTAPSSGGSFVLKLADLGLAQPAEGGYLATSKIKHTLTYRPPEQDLGGPGASLKWDVWCLGCLFLEFITWFVQGTRGVEDFQTVRESEQDDPRASETETRTFEDKFFRIKISNRILSRVPGVDVKKSARVKKCVASMDPRCSSDLCNILDFIESSMLAVDDHNRSNMEQVVEHLQA</sequence>
<evidence type="ECO:0000313" key="2">
    <source>
        <dbReference type="EMBL" id="KAK0719297.1"/>
    </source>
</evidence>
<dbReference type="PANTHER" id="PTHR24359">
    <property type="entry name" value="SERINE/THREONINE-PROTEIN KINASE SBK1"/>
    <property type="match status" value="1"/>
</dbReference>
<protein>
    <submittedName>
        <fullName evidence="2">Kinase-like domain-containing protein</fullName>
    </submittedName>
</protein>
<feature type="domain" description="Protein kinase" evidence="1">
    <location>
        <begin position="1"/>
        <end position="293"/>
    </location>
</feature>
<dbReference type="PROSITE" id="PS50011">
    <property type="entry name" value="PROTEIN_KINASE_DOM"/>
    <property type="match status" value="1"/>
</dbReference>
<dbReference type="GO" id="GO:0005524">
    <property type="term" value="F:ATP binding"/>
    <property type="evidence" value="ECO:0007669"/>
    <property type="project" value="InterPro"/>
</dbReference>
<name>A0AA40ANY3_9PEZI</name>
<gene>
    <name evidence="2" type="ORF">B0H67DRAFT_551687</name>
</gene>
<evidence type="ECO:0000259" key="1">
    <source>
        <dbReference type="PROSITE" id="PS50011"/>
    </source>
</evidence>
<dbReference type="SMART" id="SM00220">
    <property type="entry name" value="S_TKc"/>
    <property type="match status" value="1"/>
</dbReference>
<dbReference type="AlphaFoldDB" id="A0AA40ANY3"/>
<keyword evidence="2" id="KW-0808">Transferase</keyword>
<dbReference type="Gene3D" id="1.10.510.10">
    <property type="entry name" value="Transferase(Phosphotransferase) domain 1"/>
    <property type="match status" value="1"/>
</dbReference>
<dbReference type="GO" id="GO:0004674">
    <property type="term" value="F:protein serine/threonine kinase activity"/>
    <property type="evidence" value="ECO:0007669"/>
    <property type="project" value="TreeGrafter"/>
</dbReference>
<reference evidence="2" key="1">
    <citation type="submission" date="2023-06" db="EMBL/GenBank/DDBJ databases">
        <title>Genome-scale phylogeny and comparative genomics of the fungal order Sordariales.</title>
        <authorList>
            <consortium name="Lawrence Berkeley National Laboratory"/>
            <person name="Hensen N."/>
            <person name="Bonometti L."/>
            <person name="Westerberg I."/>
            <person name="Brannstrom I.O."/>
            <person name="Guillou S."/>
            <person name="Cros-Aarteil S."/>
            <person name="Calhoun S."/>
            <person name="Haridas S."/>
            <person name="Kuo A."/>
            <person name="Mondo S."/>
            <person name="Pangilinan J."/>
            <person name="Riley R."/>
            <person name="Labutti K."/>
            <person name="Andreopoulos B."/>
            <person name="Lipzen A."/>
            <person name="Chen C."/>
            <person name="Yanf M."/>
            <person name="Daum C."/>
            <person name="Ng V."/>
            <person name="Clum A."/>
            <person name="Steindorff A."/>
            <person name="Ohm R."/>
            <person name="Martin F."/>
            <person name="Silar P."/>
            <person name="Natvig D."/>
            <person name="Lalanne C."/>
            <person name="Gautier V."/>
            <person name="Ament-Velasquez S.L."/>
            <person name="Kruys A."/>
            <person name="Hutchinson M.I."/>
            <person name="Powell A.J."/>
            <person name="Barry K."/>
            <person name="Miller A.N."/>
            <person name="Grigoriev I.V."/>
            <person name="Debuchy R."/>
            <person name="Gladieux P."/>
            <person name="Thoren M.H."/>
            <person name="Johannesson H."/>
        </authorList>
    </citation>
    <scope>NUCLEOTIDE SEQUENCE</scope>
    <source>
        <strain evidence="2">SMH4607-1</strain>
    </source>
</reference>
<keyword evidence="3" id="KW-1185">Reference proteome</keyword>